<dbReference type="Pfam" id="PF19682">
    <property type="entry name" value="DUF6184"/>
    <property type="match status" value="1"/>
</dbReference>
<dbReference type="Proteomes" id="UP000199181">
    <property type="component" value="Unassembled WGS sequence"/>
</dbReference>
<dbReference type="AlphaFoldDB" id="A0A1I0JF45"/>
<name>A0A1I0JF45_9BACT</name>
<sequence>MTGKTWVAVAGALWLWGCDDSTVAEVTDSQAAAVDAASENLCDIFDACGNIGEGKTYASRSDCETNRKAFWNGKWPVESCDNHIHGDNLQACLDAIETMDCNSLVDELRVINGACAQDKVCAGE</sequence>
<organism evidence="1 2">
    <name type="scientific">Stigmatella erecta</name>
    <dbReference type="NCBI Taxonomy" id="83460"/>
    <lineage>
        <taxon>Bacteria</taxon>
        <taxon>Pseudomonadati</taxon>
        <taxon>Myxococcota</taxon>
        <taxon>Myxococcia</taxon>
        <taxon>Myxococcales</taxon>
        <taxon>Cystobacterineae</taxon>
        <taxon>Archangiaceae</taxon>
        <taxon>Stigmatella</taxon>
    </lineage>
</organism>
<accession>A0A1I0JF45</accession>
<protein>
    <submittedName>
        <fullName evidence="1">Uncharacterized protein</fullName>
    </submittedName>
</protein>
<dbReference type="EMBL" id="FOIJ01000007">
    <property type="protein sequence ID" value="SEU08770.1"/>
    <property type="molecule type" value="Genomic_DNA"/>
</dbReference>
<proteinExistence type="predicted"/>
<reference evidence="2" key="1">
    <citation type="submission" date="2016-10" db="EMBL/GenBank/DDBJ databases">
        <authorList>
            <person name="Varghese N."/>
            <person name="Submissions S."/>
        </authorList>
    </citation>
    <scope>NUCLEOTIDE SEQUENCE [LARGE SCALE GENOMIC DNA]</scope>
    <source>
        <strain evidence="2">DSM 16858</strain>
    </source>
</reference>
<evidence type="ECO:0000313" key="2">
    <source>
        <dbReference type="Proteomes" id="UP000199181"/>
    </source>
</evidence>
<evidence type="ECO:0000313" key="1">
    <source>
        <dbReference type="EMBL" id="SEU08770.1"/>
    </source>
</evidence>
<dbReference type="InterPro" id="IPR045757">
    <property type="entry name" value="DUF6184"/>
</dbReference>
<gene>
    <name evidence="1" type="ORF">SAMN05443639_107217</name>
</gene>
<keyword evidence="2" id="KW-1185">Reference proteome</keyword>